<dbReference type="InterPro" id="IPR029058">
    <property type="entry name" value="AB_hydrolase_fold"/>
</dbReference>
<comment type="caution">
    <text evidence="7">The sequence shown here is derived from an EMBL/GenBank/DDBJ whole genome shotgun (WGS) entry which is preliminary data.</text>
</comment>
<evidence type="ECO:0000313" key="8">
    <source>
        <dbReference type="Proteomes" id="UP000466442"/>
    </source>
</evidence>
<evidence type="ECO:0000256" key="1">
    <source>
        <dbReference type="ARBA" id="ARBA00004613"/>
    </source>
</evidence>
<dbReference type="GO" id="GO:0016042">
    <property type="term" value="P:lipid catabolic process"/>
    <property type="evidence" value="ECO:0007669"/>
    <property type="project" value="TreeGrafter"/>
</dbReference>
<dbReference type="Gene3D" id="3.40.50.1820">
    <property type="entry name" value="alpha/beta hydrolase"/>
    <property type="match status" value="1"/>
</dbReference>
<comment type="similarity">
    <text evidence="2 4">Belongs to the AB hydrolase superfamily. Lipase family.</text>
</comment>
<proteinExistence type="inferred from homology"/>
<gene>
    <name evidence="7" type="ORF">GE061_013745</name>
</gene>
<evidence type="ECO:0000256" key="5">
    <source>
        <dbReference type="SAM" id="Phobius"/>
    </source>
</evidence>
<dbReference type="PRINTS" id="PR00821">
    <property type="entry name" value="TAGLIPASE"/>
</dbReference>
<dbReference type="GO" id="GO:0005615">
    <property type="term" value="C:extracellular space"/>
    <property type="evidence" value="ECO:0007669"/>
    <property type="project" value="TreeGrafter"/>
</dbReference>
<dbReference type="Proteomes" id="UP000466442">
    <property type="component" value="Linkage Group LG5"/>
</dbReference>
<name>A0A8S9XQW5_APOLU</name>
<reference evidence="7" key="1">
    <citation type="journal article" date="2021" name="Mol. Ecol. Resour.">
        <title>Apolygus lucorum genome provides insights into omnivorousness and mesophyll feeding.</title>
        <authorList>
            <person name="Liu Y."/>
            <person name="Liu H."/>
            <person name="Wang H."/>
            <person name="Huang T."/>
            <person name="Liu B."/>
            <person name="Yang B."/>
            <person name="Yin L."/>
            <person name="Li B."/>
            <person name="Zhang Y."/>
            <person name="Zhang S."/>
            <person name="Jiang F."/>
            <person name="Zhang X."/>
            <person name="Ren Y."/>
            <person name="Wang B."/>
            <person name="Wang S."/>
            <person name="Lu Y."/>
            <person name="Wu K."/>
            <person name="Fan W."/>
            <person name="Wang G."/>
        </authorList>
    </citation>
    <scope>NUCLEOTIDE SEQUENCE</scope>
    <source>
        <strain evidence="7">12Hb</strain>
    </source>
</reference>
<keyword evidence="5" id="KW-0812">Transmembrane</keyword>
<keyword evidence="8" id="KW-1185">Reference proteome</keyword>
<keyword evidence="5" id="KW-1133">Transmembrane helix</keyword>
<evidence type="ECO:0000313" key="7">
    <source>
        <dbReference type="EMBL" id="KAF6210638.1"/>
    </source>
</evidence>
<feature type="domain" description="Lipase" evidence="6">
    <location>
        <begin position="69"/>
        <end position="382"/>
    </location>
</feature>
<dbReference type="PANTHER" id="PTHR11610">
    <property type="entry name" value="LIPASE"/>
    <property type="match status" value="1"/>
</dbReference>
<dbReference type="EMBL" id="WIXP02000005">
    <property type="protein sequence ID" value="KAF6210638.1"/>
    <property type="molecule type" value="Genomic_DNA"/>
</dbReference>
<dbReference type="OrthoDB" id="199913at2759"/>
<accession>A0A8S9XQW5</accession>
<protein>
    <recommendedName>
        <fullName evidence="6">Lipase domain-containing protein</fullName>
    </recommendedName>
</protein>
<evidence type="ECO:0000256" key="2">
    <source>
        <dbReference type="ARBA" id="ARBA00010701"/>
    </source>
</evidence>
<dbReference type="InterPro" id="IPR013818">
    <property type="entry name" value="Lipase"/>
</dbReference>
<evidence type="ECO:0000256" key="4">
    <source>
        <dbReference type="RuleBase" id="RU004262"/>
    </source>
</evidence>
<keyword evidence="5" id="KW-0472">Membrane</keyword>
<organism evidence="7 8">
    <name type="scientific">Apolygus lucorum</name>
    <name type="common">Small green plant bug</name>
    <name type="synonym">Lygocoris lucorum</name>
    <dbReference type="NCBI Taxonomy" id="248454"/>
    <lineage>
        <taxon>Eukaryota</taxon>
        <taxon>Metazoa</taxon>
        <taxon>Ecdysozoa</taxon>
        <taxon>Arthropoda</taxon>
        <taxon>Hexapoda</taxon>
        <taxon>Insecta</taxon>
        <taxon>Pterygota</taxon>
        <taxon>Neoptera</taxon>
        <taxon>Paraneoptera</taxon>
        <taxon>Hemiptera</taxon>
        <taxon>Heteroptera</taxon>
        <taxon>Panheteroptera</taxon>
        <taxon>Cimicomorpha</taxon>
        <taxon>Miridae</taxon>
        <taxon>Mirini</taxon>
        <taxon>Apolygus</taxon>
    </lineage>
</organism>
<dbReference type="GO" id="GO:0016298">
    <property type="term" value="F:lipase activity"/>
    <property type="evidence" value="ECO:0007669"/>
    <property type="project" value="InterPro"/>
</dbReference>
<dbReference type="Pfam" id="PF00151">
    <property type="entry name" value="Lipase"/>
    <property type="match status" value="1"/>
</dbReference>
<keyword evidence="3" id="KW-0964">Secreted</keyword>
<dbReference type="SUPFAM" id="SSF53474">
    <property type="entry name" value="alpha/beta-Hydrolases"/>
    <property type="match status" value="1"/>
</dbReference>
<evidence type="ECO:0000259" key="6">
    <source>
        <dbReference type="Pfam" id="PF00151"/>
    </source>
</evidence>
<evidence type="ECO:0000256" key="3">
    <source>
        <dbReference type="ARBA" id="ARBA00022525"/>
    </source>
</evidence>
<dbReference type="AlphaFoldDB" id="A0A8S9XQW5"/>
<feature type="transmembrane region" description="Helical" evidence="5">
    <location>
        <begin position="23"/>
        <end position="40"/>
    </location>
</feature>
<dbReference type="InterPro" id="IPR000734">
    <property type="entry name" value="TAG_lipase"/>
</dbReference>
<comment type="subcellular location">
    <subcellularLocation>
        <location evidence="1">Secreted</location>
    </subcellularLocation>
</comment>
<sequence>MYKCSEVVTCKAAPIVSRMRNSLVSYFCFSMCLVVSAVDWHSDIIATIRRANQYISGMGRIDEKVLLDSIPIKDNAKHQWISMTNFSDAFIRSHVKFYVYTRQNFLYPDEVWPGNNLSLRSSFYDPRKPTTILIHGFAVDSSSDSVQGIKRKLLEHQDMNVVGVDYGSLMDHWWYNLCPPCGMAVVVLQAPKVGSYVGELISFLVDFGQIPASVHIVGHSLGAHVAGFAGKYLNQIDRTVGRITGLDPSSPGFTKVSNSHRLAPDDATFTDCIYTSAKSISVRRPICKSNFYPNGCGLSQPGCFAGDFSTYGGCSHSRAVYLFAESIDPQGIFRTKRCDLMPCVDSKPSATCWSTNETLMGYRANHEVEGIFYTRTNDEAPFYRNPK</sequence>